<accession>A0ABS6N4E5</accession>
<evidence type="ECO:0000313" key="5">
    <source>
        <dbReference type="Proteomes" id="UP001166293"/>
    </source>
</evidence>
<gene>
    <name evidence="4" type="ORF">KUH32_02670</name>
</gene>
<dbReference type="InterPro" id="IPR050109">
    <property type="entry name" value="HTH-type_TetR-like_transc_reg"/>
</dbReference>
<dbReference type="PANTHER" id="PTHR30055">
    <property type="entry name" value="HTH-TYPE TRANSCRIPTIONAL REGULATOR RUTR"/>
    <property type="match status" value="1"/>
</dbReference>
<comment type="caution">
    <text evidence="4">The sequence shown here is derived from an EMBL/GenBank/DDBJ whole genome shotgun (WGS) entry which is preliminary data.</text>
</comment>
<dbReference type="InterPro" id="IPR001647">
    <property type="entry name" value="HTH_TetR"/>
</dbReference>
<organism evidence="4 5">
    <name type="scientific">Thalassococcus arenae</name>
    <dbReference type="NCBI Taxonomy" id="2851652"/>
    <lineage>
        <taxon>Bacteria</taxon>
        <taxon>Pseudomonadati</taxon>
        <taxon>Pseudomonadota</taxon>
        <taxon>Alphaproteobacteria</taxon>
        <taxon>Rhodobacterales</taxon>
        <taxon>Roseobacteraceae</taxon>
        <taxon>Thalassococcus</taxon>
    </lineage>
</organism>
<dbReference type="PROSITE" id="PS50977">
    <property type="entry name" value="HTH_TETR_2"/>
    <property type="match status" value="1"/>
</dbReference>
<sequence length="212" mass="23863">MDQQANQNGADAEPRLSRIQLRNRARIEEAALEVFSQHGFRGATLDQIAAEAGLSKPNILYYFAGKEEIHVTLLERLLETWLDPLVTLDAAGEPVAEILAYTRRKLDMARDYPRESRLFANEILQGAPNILPALKGALKSLVDEKAAVIRAWSDAGKIARVDPHHLIFSIWAMTQHYADFDVQVRAVLGEGRDPWTEAETHLMTHFRRVLTA</sequence>
<keyword evidence="5" id="KW-1185">Reference proteome</keyword>
<evidence type="ECO:0000256" key="1">
    <source>
        <dbReference type="ARBA" id="ARBA00023125"/>
    </source>
</evidence>
<keyword evidence="1 2" id="KW-0238">DNA-binding</keyword>
<feature type="DNA-binding region" description="H-T-H motif" evidence="2">
    <location>
        <begin position="44"/>
        <end position="63"/>
    </location>
</feature>
<dbReference type="EMBL" id="JAHRWL010000001">
    <property type="protein sequence ID" value="MBV2358663.1"/>
    <property type="molecule type" value="Genomic_DNA"/>
</dbReference>
<dbReference type="Proteomes" id="UP001166293">
    <property type="component" value="Unassembled WGS sequence"/>
</dbReference>
<reference evidence="4" key="1">
    <citation type="submission" date="2021-06" db="EMBL/GenBank/DDBJ databases">
        <title>Thalassococcus sp. CAU 1522 isolated from sea sand, Republic of Korea.</title>
        <authorList>
            <person name="Kim W."/>
        </authorList>
    </citation>
    <scope>NUCLEOTIDE SEQUENCE</scope>
    <source>
        <strain evidence="4">CAU 1522</strain>
    </source>
</reference>
<dbReference type="Pfam" id="PF08362">
    <property type="entry name" value="TetR_C_3"/>
    <property type="match status" value="1"/>
</dbReference>
<dbReference type="RefSeq" id="WP_217776520.1">
    <property type="nucleotide sequence ID" value="NZ_JAHRWL010000001.1"/>
</dbReference>
<evidence type="ECO:0000256" key="2">
    <source>
        <dbReference type="PROSITE-ProRule" id="PRU00335"/>
    </source>
</evidence>
<dbReference type="PANTHER" id="PTHR30055:SF196">
    <property type="entry name" value="HTH-TYPE TRANSCRIPTIONAL REGULATOR RUTR"/>
    <property type="match status" value="1"/>
</dbReference>
<evidence type="ECO:0000259" key="3">
    <source>
        <dbReference type="PROSITE" id="PS50977"/>
    </source>
</evidence>
<feature type="domain" description="HTH tetR-type" evidence="3">
    <location>
        <begin position="21"/>
        <end position="81"/>
    </location>
</feature>
<dbReference type="InterPro" id="IPR013573">
    <property type="entry name" value="Tscrpt_reg_YcdC_C"/>
</dbReference>
<dbReference type="Pfam" id="PF00440">
    <property type="entry name" value="TetR_N"/>
    <property type="match status" value="1"/>
</dbReference>
<proteinExistence type="predicted"/>
<evidence type="ECO:0000313" key="4">
    <source>
        <dbReference type="EMBL" id="MBV2358663.1"/>
    </source>
</evidence>
<protein>
    <submittedName>
        <fullName evidence="4">TetR family transcriptional regulator C-terminal domain-containing protein</fullName>
    </submittedName>
</protein>
<name>A0ABS6N4E5_9RHOB</name>